<dbReference type="InterPro" id="IPR001173">
    <property type="entry name" value="Glyco_trans_2-like"/>
</dbReference>
<evidence type="ECO:0000256" key="1">
    <source>
        <dbReference type="ARBA" id="ARBA00022475"/>
    </source>
</evidence>
<dbReference type="Pfam" id="PF00535">
    <property type="entry name" value="Glycos_transf_2"/>
    <property type="match status" value="1"/>
</dbReference>
<dbReference type="PANTHER" id="PTHR48090:SF3">
    <property type="entry name" value="UNDECAPRENYL-PHOSPHATE 4-DEOXY-4-FORMAMIDO-L-ARABINOSE TRANSFERASE"/>
    <property type="match status" value="1"/>
</dbReference>
<proteinExistence type="predicted"/>
<keyword evidence="1" id="KW-1003">Cell membrane</keyword>
<evidence type="ECO:0000256" key="4">
    <source>
        <dbReference type="ARBA" id="ARBA00022692"/>
    </source>
</evidence>
<evidence type="ECO:0000313" key="9">
    <source>
        <dbReference type="EMBL" id="SVC80802.1"/>
    </source>
</evidence>
<dbReference type="InterPro" id="IPR029044">
    <property type="entry name" value="Nucleotide-diphossugar_trans"/>
</dbReference>
<gene>
    <name evidence="9" type="ORF">METZ01_LOCUS333656</name>
</gene>
<reference evidence="9" key="1">
    <citation type="submission" date="2018-05" db="EMBL/GenBank/DDBJ databases">
        <authorList>
            <person name="Lanie J.A."/>
            <person name="Ng W.-L."/>
            <person name="Kazmierczak K.M."/>
            <person name="Andrzejewski T.M."/>
            <person name="Davidsen T.M."/>
            <person name="Wayne K.J."/>
            <person name="Tettelin H."/>
            <person name="Glass J.I."/>
            <person name="Rusch D."/>
            <person name="Podicherti R."/>
            <person name="Tsui H.-C.T."/>
            <person name="Winkler M.E."/>
        </authorList>
    </citation>
    <scope>NUCLEOTIDE SEQUENCE</scope>
</reference>
<evidence type="ECO:0000256" key="3">
    <source>
        <dbReference type="ARBA" id="ARBA00022679"/>
    </source>
</evidence>
<dbReference type="GO" id="GO:0005886">
    <property type="term" value="C:plasma membrane"/>
    <property type="evidence" value="ECO:0007669"/>
    <property type="project" value="TreeGrafter"/>
</dbReference>
<dbReference type="SUPFAM" id="SSF53448">
    <property type="entry name" value="Nucleotide-diphospho-sugar transferases"/>
    <property type="match status" value="1"/>
</dbReference>
<evidence type="ECO:0000259" key="8">
    <source>
        <dbReference type="Pfam" id="PF00535"/>
    </source>
</evidence>
<dbReference type="GO" id="GO:0099621">
    <property type="term" value="F:undecaprenyl-phosphate 4-deoxy-4-formamido-L-arabinose transferase activity"/>
    <property type="evidence" value="ECO:0007669"/>
    <property type="project" value="TreeGrafter"/>
</dbReference>
<keyword evidence="3" id="KW-0808">Transferase</keyword>
<dbReference type="AlphaFoldDB" id="A0A382Q8G2"/>
<dbReference type="GO" id="GO:0009103">
    <property type="term" value="P:lipopolysaccharide biosynthetic process"/>
    <property type="evidence" value="ECO:0007669"/>
    <property type="project" value="UniProtKB-KW"/>
</dbReference>
<accession>A0A382Q8G2</accession>
<feature type="domain" description="Glycosyltransferase 2-like" evidence="8">
    <location>
        <begin position="9"/>
        <end position="126"/>
    </location>
</feature>
<dbReference type="InterPro" id="IPR050256">
    <property type="entry name" value="Glycosyltransferase_2"/>
</dbReference>
<evidence type="ECO:0000256" key="6">
    <source>
        <dbReference type="ARBA" id="ARBA00022989"/>
    </source>
</evidence>
<keyword evidence="5" id="KW-0448">Lipopolysaccharide biosynthesis</keyword>
<sequence length="214" mass="23728">MTYKNDITIILPVYEDTSSTKLLAKDISGLSEFQARLVIIDDGSRLYPPQYEDFSDLALNIKIIRLKENCGHQVAIAVGLKYVAANFPNSPVIVMDADGEDPANAIPNLYNGLGEKKSVIVAGRLNRHRSLTNKLCYFIYWCTARVLTGHSICFGNFSALSPSAVAKIGKLETTPVHFAATIIASSLRYSVFRIERNERYCSQSKMTFVGLVKL</sequence>
<evidence type="ECO:0000256" key="7">
    <source>
        <dbReference type="ARBA" id="ARBA00023136"/>
    </source>
</evidence>
<keyword evidence="4" id="KW-0812">Transmembrane</keyword>
<evidence type="ECO:0000256" key="2">
    <source>
        <dbReference type="ARBA" id="ARBA00022676"/>
    </source>
</evidence>
<dbReference type="Gene3D" id="3.90.550.10">
    <property type="entry name" value="Spore Coat Polysaccharide Biosynthesis Protein SpsA, Chain A"/>
    <property type="match status" value="1"/>
</dbReference>
<keyword evidence="7" id="KW-0472">Membrane</keyword>
<organism evidence="9">
    <name type="scientific">marine metagenome</name>
    <dbReference type="NCBI Taxonomy" id="408172"/>
    <lineage>
        <taxon>unclassified sequences</taxon>
        <taxon>metagenomes</taxon>
        <taxon>ecological metagenomes</taxon>
    </lineage>
</organism>
<evidence type="ECO:0000256" key="5">
    <source>
        <dbReference type="ARBA" id="ARBA00022985"/>
    </source>
</evidence>
<dbReference type="EMBL" id="UINC01112107">
    <property type="protein sequence ID" value="SVC80802.1"/>
    <property type="molecule type" value="Genomic_DNA"/>
</dbReference>
<keyword evidence="2" id="KW-0328">Glycosyltransferase</keyword>
<name>A0A382Q8G2_9ZZZZ</name>
<dbReference type="PANTHER" id="PTHR48090">
    <property type="entry name" value="UNDECAPRENYL-PHOSPHATE 4-DEOXY-4-FORMAMIDO-L-ARABINOSE TRANSFERASE-RELATED"/>
    <property type="match status" value="1"/>
</dbReference>
<protein>
    <recommendedName>
        <fullName evidence="8">Glycosyltransferase 2-like domain-containing protein</fullName>
    </recommendedName>
</protein>
<feature type="non-terminal residue" evidence="9">
    <location>
        <position position="214"/>
    </location>
</feature>
<keyword evidence="6" id="KW-1133">Transmembrane helix</keyword>